<proteinExistence type="predicted"/>
<name>A0A5S3QGG5_9BACI</name>
<dbReference type="AlphaFoldDB" id="A0A5S3QGG5"/>
<organism evidence="1 2">
    <name type="scientific">Lentibacillus cibarius</name>
    <dbReference type="NCBI Taxonomy" id="2583219"/>
    <lineage>
        <taxon>Bacteria</taxon>
        <taxon>Bacillati</taxon>
        <taxon>Bacillota</taxon>
        <taxon>Bacilli</taxon>
        <taxon>Bacillales</taxon>
        <taxon>Bacillaceae</taxon>
        <taxon>Lentibacillus</taxon>
    </lineage>
</organism>
<accession>A0A5S3QGG5</accession>
<dbReference type="OrthoDB" id="2691912at2"/>
<protein>
    <recommendedName>
        <fullName evidence="3">LysM domain-containing protein</fullName>
    </recommendedName>
</protein>
<gene>
    <name evidence="1" type="ORF">FFL34_01805</name>
</gene>
<dbReference type="EMBL" id="VCIA01000001">
    <property type="protein sequence ID" value="TMN20980.1"/>
    <property type="molecule type" value="Genomic_DNA"/>
</dbReference>
<comment type="caution">
    <text evidence="1">The sequence shown here is derived from an EMBL/GenBank/DDBJ whole genome shotgun (WGS) entry which is preliminary data.</text>
</comment>
<evidence type="ECO:0000313" key="2">
    <source>
        <dbReference type="Proteomes" id="UP000306980"/>
    </source>
</evidence>
<sequence length="110" mass="12450">MKRFGLYIFIILFCVSIYKDLTIGIIPDNTSMNQNIGNKMEEEKLTGISMKVDKGDTILSVVEEINDHLGNKLDISEIMADFKTLNPKADPIKIQPGESYYFPVYKKGAE</sequence>
<reference evidence="1 2" key="1">
    <citation type="submission" date="2019-05" db="EMBL/GenBank/DDBJ databases">
        <title>Genomic analysis of Lentibacillus sp. NKC220-2.</title>
        <authorList>
            <person name="Oh Y.J."/>
        </authorList>
    </citation>
    <scope>NUCLEOTIDE SEQUENCE [LARGE SCALE GENOMIC DNA]</scope>
    <source>
        <strain evidence="1 2">NKC220-2</strain>
    </source>
</reference>
<dbReference type="Proteomes" id="UP000306980">
    <property type="component" value="Unassembled WGS sequence"/>
</dbReference>
<dbReference type="RefSeq" id="WP_138600799.1">
    <property type="nucleotide sequence ID" value="NZ_VCIA01000001.1"/>
</dbReference>
<evidence type="ECO:0000313" key="1">
    <source>
        <dbReference type="EMBL" id="TMN20980.1"/>
    </source>
</evidence>
<evidence type="ECO:0008006" key="3">
    <source>
        <dbReference type="Google" id="ProtNLM"/>
    </source>
</evidence>